<proteinExistence type="predicted"/>
<name>A0A1N7RQU2_9BURK</name>
<gene>
    <name evidence="1" type="ORF">BN2475_120035</name>
</gene>
<accession>A0A1N7RQU2</accession>
<reference evidence="1 2" key="1">
    <citation type="submission" date="2016-12" db="EMBL/GenBank/DDBJ databases">
        <authorList>
            <person name="Song W.-J."/>
            <person name="Kurnit D.M."/>
        </authorList>
    </citation>
    <scope>NUCLEOTIDE SEQUENCE [LARGE SCALE GENOMIC DNA]</scope>
    <source>
        <strain evidence="1 2">STM7296</strain>
    </source>
</reference>
<organism evidence="1 2">
    <name type="scientific">Paraburkholderia ribeironis</name>
    <dbReference type="NCBI Taxonomy" id="1247936"/>
    <lineage>
        <taxon>Bacteria</taxon>
        <taxon>Pseudomonadati</taxon>
        <taxon>Pseudomonadota</taxon>
        <taxon>Betaproteobacteria</taxon>
        <taxon>Burkholderiales</taxon>
        <taxon>Burkholderiaceae</taxon>
        <taxon>Paraburkholderia</taxon>
    </lineage>
</organism>
<dbReference type="EMBL" id="CYGX02000012">
    <property type="protein sequence ID" value="SIT37463.1"/>
    <property type="molecule type" value="Genomic_DNA"/>
</dbReference>
<dbReference type="Proteomes" id="UP000187012">
    <property type="component" value="Unassembled WGS sequence"/>
</dbReference>
<sequence length="60" mass="6700">MNPFTPINLPRTTVMVAEPIRIEILYGRGRGRRAWQSGVLDALFDLAEPHHGHAGPQLPQ</sequence>
<protein>
    <submittedName>
        <fullName evidence="1">Uncharacterized protein</fullName>
    </submittedName>
</protein>
<dbReference type="AlphaFoldDB" id="A0A1N7RQU2"/>
<evidence type="ECO:0000313" key="2">
    <source>
        <dbReference type="Proteomes" id="UP000187012"/>
    </source>
</evidence>
<evidence type="ECO:0000313" key="1">
    <source>
        <dbReference type="EMBL" id="SIT37463.1"/>
    </source>
</evidence>
<keyword evidence="2" id="KW-1185">Reference proteome</keyword>